<evidence type="ECO:0000313" key="1">
    <source>
        <dbReference type="EMBL" id="CAD8445863.1"/>
    </source>
</evidence>
<dbReference type="AlphaFoldDB" id="A0A7S0D9S8"/>
<name>A0A7S0D9S8_9EUKA</name>
<proteinExistence type="predicted"/>
<reference evidence="1" key="1">
    <citation type="submission" date="2021-01" db="EMBL/GenBank/DDBJ databases">
        <authorList>
            <person name="Corre E."/>
            <person name="Pelletier E."/>
            <person name="Niang G."/>
            <person name="Scheremetjew M."/>
            <person name="Finn R."/>
            <person name="Kale V."/>
            <person name="Holt S."/>
            <person name="Cochrane G."/>
            <person name="Meng A."/>
            <person name="Brown T."/>
            <person name="Cohen L."/>
        </authorList>
    </citation>
    <scope>NUCLEOTIDE SEQUENCE</scope>
    <source>
        <strain evidence="1">CCMP2058</strain>
    </source>
</reference>
<protein>
    <submittedName>
        <fullName evidence="1">Uncharacterized protein</fullName>
    </submittedName>
</protein>
<accession>A0A7S0D9S8</accession>
<gene>
    <name evidence="1" type="ORF">LAMO00422_LOCUS8351</name>
</gene>
<organism evidence="1">
    <name type="scientific">Amorphochlora amoebiformis</name>
    <dbReference type="NCBI Taxonomy" id="1561963"/>
    <lineage>
        <taxon>Eukaryota</taxon>
        <taxon>Sar</taxon>
        <taxon>Rhizaria</taxon>
        <taxon>Cercozoa</taxon>
        <taxon>Chlorarachniophyceae</taxon>
        <taxon>Amorphochlora</taxon>
    </lineage>
</organism>
<dbReference type="EMBL" id="HBEM01011969">
    <property type="protein sequence ID" value="CAD8445863.1"/>
    <property type="molecule type" value="Transcribed_RNA"/>
</dbReference>
<sequence>MALNCAFCGAQFCGWCHKESKDSDANHQHVRNCASNLTESSSYYATDEEIRLGQRRYRIRKLKHYLGKLKKDVRNATVAELKRELEDLGIKQEALFEFGNALLPALDPPPYPII</sequence>